<protein>
    <submittedName>
        <fullName evidence="1">Cof-type HAD-IIB family hydrolase</fullName>
        <ecNumber evidence="1">3.1.3.-</ecNumber>
    </submittedName>
</protein>
<dbReference type="PANTHER" id="PTHR10000:SF8">
    <property type="entry name" value="HAD SUPERFAMILY HYDROLASE-LIKE, TYPE 3"/>
    <property type="match status" value="1"/>
</dbReference>
<dbReference type="SFLD" id="SFLDS00003">
    <property type="entry name" value="Haloacid_Dehalogenase"/>
    <property type="match status" value="1"/>
</dbReference>
<sequence>MAEQRKISLVLSDVDGTLVTEEKVLTKRAEAAVRNLHDAGIRFAVTSGRPPRGMAMLFDALRLDTPIAGFNGGLFVRPDLAVIEQKTLPEDIAAKSIDLIRAHGLDAWVYRGNDWLITKADAPHVAREAWTVKFEPTIVRDVAEDLDQISKIVGVSDDHDKVQRCEADAQAAFGDRASANRSQPYYLDVTHKDANKGAVVEFLSRHLEIPAAEIATIGDQPNDVLMFKRSGFSIAMGNASDQVKGQADAVTDSFNDEGFAKAIERFILGSLG</sequence>
<dbReference type="InterPro" id="IPR036412">
    <property type="entry name" value="HAD-like_sf"/>
</dbReference>
<proteinExistence type="predicted"/>
<keyword evidence="2" id="KW-1185">Reference proteome</keyword>
<dbReference type="SFLD" id="SFLDG01140">
    <property type="entry name" value="C2.B:_Phosphomannomutase_and_P"/>
    <property type="match status" value="1"/>
</dbReference>
<keyword evidence="1" id="KW-0378">Hydrolase</keyword>
<name>A0ABU5EFG0_9PROT</name>
<dbReference type="NCBIfam" id="TIGR00099">
    <property type="entry name" value="Cof-subfamily"/>
    <property type="match status" value="1"/>
</dbReference>
<gene>
    <name evidence="1" type="ORF">SMD27_20055</name>
</gene>
<dbReference type="Gene3D" id="3.30.1240.10">
    <property type="match status" value="1"/>
</dbReference>
<dbReference type="RefSeq" id="WP_320510213.1">
    <property type="nucleotide sequence ID" value="NZ_JAXCLW010000007.1"/>
</dbReference>
<evidence type="ECO:0000313" key="2">
    <source>
        <dbReference type="Proteomes" id="UP001279642"/>
    </source>
</evidence>
<dbReference type="Proteomes" id="UP001279642">
    <property type="component" value="Unassembled WGS sequence"/>
</dbReference>
<dbReference type="Gene3D" id="3.40.50.1000">
    <property type="entry name" value="HAD superfamily/HAD-like"/>
    <property type="match status" value="1"/>
</dbReference>
<dbReference type="NCBIfam" id="TIGR01484">
    <property type="entry name" value="HAD-SF-IIB"/>
    <property type="match status" value="1"/>
</dbReference>
<dbReference type="Pfam" id="PF08282">
    <property type="entry name" value="Hydrolase_3"/>
    <property type="match status" value="1"/>
</dbReference>
<organism evidence="1 2">
    <name type="scientific">Dongia soli</name>
    <dbReference type="NCBI Taxonomy" id="600628"/>
    <lineage>
        <taxon>Bacteria</taxon>
        <taxon>Pseudomonadati</taxon>
        <taxon>Pseudomonadota</taxon>
        <taxon>Alphaproteobacteria</taxon>
        <taxon>Rhodospirillales</taxon>
        <taxon>Dongiaceae</taxon>
        <taxon>Dongia</taxon>
    </lineage>
</organism>
<dbReference type="SUPFAM" id="SSF56784">
    <property type="entry name" value="HAD-like"/>
    <property type="match status" value="1"/>
</dbReference>
<dbReference type="EC" id="3.1.3.-" evidence="1"/>
<dbReference type="InterPro" id="IPR006379">
    <property type="entry name" value="HAD-SF_hydro_IIB"/>
</dbReference>
<evidence type="ECO:0000313" key="1">
    <source>
        <dbReference type="EMBL" id="MDY0885145.1"/>
    </source>
</evidence>
<dbReference type="InterPro" id="IPR000150">
    <property type="entry name" value="Cof"/>
</dbReference>
<dbReference type="GO" id="GO:0016787">
    <property type="term" value="F:hydrolase activity"/>
    <property type="evidence" value="ECO:0007669"/>
    <property type="project" value="UniProtKB-KW"/>
</dbReference>
<reference evidence="1 2" key="1">
    <citation type="journal article" date="2016" name="Antonie Van Leeuwenhoek">
        <title>Dongia soli sp. nov., isolated from soil from Dokdo, Korea.</title>
        <authorList>
            <person name="Kim D.U."/>
            <person name="Lee H."/>
            <person name="Kim H."/>
            <person name="Kim S.G."/>
            <person name="Ka J.O."/>
        </authorList>
    </citation>
    <scope>NUCLEOTIDE SEQUENCE [LARGE SCALE GENOMIC DNA]</scope>
    <source>
        <strain evidence="1 2">D78</strain>
    </source>
</reference>
<dbReference type="EMBL" id="JAXCLW010000007">
    <property type="protein sequence ID" value="MDY0885145.1"/>
    <property type="molecule type" value="Genomic_DNA"/>
</dbReference>
<dbReference type="CDD" id="cd07516">
    <property type="entry name" value="HAD_Pase"/>
    <property type="match status" value="1"/>
</dbReference>
<dbReference type="PANTHER" id="PTHR10000">
    <property type="entry name" value="PHOSPHOSERINE PHOSPHATASE"/>
    <property type="match status" value="1"/>
</dbReference>
<dbReference type="InterPro" id="IPR023214">
    <property type="entry name" value="HAD_sf"/>
</dbReference>
<accession>A0ABU5EFG0</accession>
<comment type="caution">
    <text evidence="1">The sequence shown here is derived from an EMBL/GenBank/DDBJ whole genome shotgun (WGS) entry which is preliminary data.</text>
</comment>
<dbReference type="PROSITE" id="PS01228">
    <property type="entry name" value="COF_1"/>
    <property type="match status" value="1"/>
</dbReference>